<organism evidence="2 3">
    <name type="scientific">Thalictrum thalictroides</name>
    <name type="common">Rue-anemone</name>
    <name type="synonym">Anemone thalictroides</name>
    <dbReference type="NCBI Taxonomy" id="46969"/>
    <lineage>
        <taxon>Eukaryota</taxon>
        <taxon>Viridiplantae</taxon>
        <taxon>Streptophyta</taxon>
        <taxon>Embryophyta</taxon>
        <taxon>Tracheophyta</taxon>
        <taxon>Spermatophyta</taxon>
        <taxon>Magnoliopsida</taxon>
        <taxon>Ranunculales</taxon>
        <taxon>Ranunculaceae</taxon>
        <taxon>Thalictroideae</taxon>
        <taxon>Thalictrum</taxon>
    </lineage>
</organism>
<evidence type="ECO:0000256" key="1">
    <source>
        <dbReference type="SAM" id="MobiDB-lite"/>
    </source>
</evidence>
<evidence type="ECO:0000313" key="3">
    <source>
        <dbReference type="Proteomes" id="UP000554482"/>
    </source>
</evidence>
<dbReference type="OrthoDB" id="2010649at2759"/>
<reference evidence="2 3" key="1">
    <citation type="submission" date="2020-06" db="EMBL/GenBank/DDBJ databases">
        <title>Transcriptomic and genomic resources for Thalictrum thalictroides and T. hernandezii: Facilitating candidate gene discovery in an emerging model plant lineage.</title>
        <authorList>
            <person name="Arias T."/>
            <person name="Riano-Pachon D.M."/>
            <person name="Di Stilio V.S."/>
        </authorList>
    </citation>
    <scope>NUCLEOTIDE SEQUENCE [LARGE SCALE GENOMIC DNA]</scope>
    <source>
        <strain evidence="3">cv. WT478/WT964</strain>
        <tissue evidence="2">Leaves</tissue>
    </source>
</reference>
<protein>
    <submittedName>
        <fullName evidence="2">Uncharacterized protein</fullName>
    </submittedName>
</protein>
<dbReference type="Proteomes" id="UP000554482">
    <property type="component" value="Unassembled WGS sequence"/>
</dbReference>
<feature type="region of interest" description="Disordered" evidence="1">
    <location>
        <begin position="134"/>
        <end position="156"/>
    </location>
</feature>
<sequence>MQKSFSAPPGFEQERRYEEEVGSRDLLDRCVAREEGQIFENYNPFQALELQDNLSAKTLETGECSVQAQVSLNPFGEDLVADKVVVDLSGGDTIQPIARPKRRNRQVYRPQNQIGNLFWPRRLWAQKVIRGRSLSRDHGQKKGHRRARSGVDRVSQVSGEEFEASTSLIHESSEQSVVQGNVEERSVQRDQGELRKEIAESLLRCEQNKDAAMLIKWVVMPLAKSLGVTSTLGSEGLIRLFSELNRSETLVPTEENEFRVGQELQREYEVNHVD</sequence>
<evidence type="ECO:0000313" key="2">
    <source>
        <dbReference type="EMBL" id="KAF5192608.1"/>
    </source>
</evidence>
<dbReference type="EMBL" id="JABWDY010021145">
    <property type="protein sequence ID" value="KAF5192608.1"/>
    <property type="molecule type" value="Genomic_DNA"/>
</dbReference>
<dbReference type="AlphaFoldDB" id="A0A7J6W742"/>
<keyword evidence="3" id="KW-1185">Reference proteome</keyword>
<accession>A0A7J6W742</accession>
<feature type="compositionally biased region" description="Basic and acidic residues" evidence="1">
    <location>
        <begin position="12"/>
        <end position="21"/>
    </location>
</feature>
<gene>
    <name evidence="2" type="ORF">FRX31_017804</name>
</gene>
<comment type="caution">
    <text evidence="2">The sequence shown here is derived from an EMBL/GenBank/DDBJ whole genome shotgun (WGS) entry which is preliminary data.</text>
</comment>
<proteinExistence type="predicted"/>
<name>A0A7J6W742_THATH</name>
<feature type="region of interest" description="Disordered" evidence="1">
    <location>
        <begin position="1"/>
        <end position="21"/>
    </location>
</feature>